<keyword evidence="5" id="KW-0479">Metal-binding</keyword>
<dbReference type="GO" id="GO:0016705">
    <property type="term" value="F:oxidoreductase activity, acting on paired donors, with incorporation or reduction of molecular oxygen"/>
    <property type="evidence" value="ECO:0007669"/>
    <property type="project" value="InterPro"/>
</dbReference>
<keyword evidence="10" id="KW-0472">Membrane</keyword>
<keyword evidence="9" id="KW-0503">Monooxygenase</keyword>
<evidence type="ECO:0008006" key="13">
    <source>
        <dbReference type="Google" id="ProtNLM"/>
    </source>
</evidence>
<dbReference type="SMR" id="V7AK50"/>
<dbReference type="Pfam" id="PF00067">
    <property type="entry name" value="p450"/>
    <property type="match status" value="1"/>
</dbReference>
<organism evidence="11 12">
    <name type="scientific">Phaseolus vulgaris</name>
    <name type="common">Kidney bean</name>
    <name type="synonym">French bean</name>
    <dbReference type="NCBI Taxonomy" id="3885"/>
    <lineage>
        <taxon>Eukaryota</taxon>
        <taxon>Viridiplantae</taxon>
        <taxon>Streptophyta</taxon>
        <taxon>Embryophyta</taxon>
        <taxon>Tracheophyta</taxon>
        <taxon>Spermatophyta</taxon>
        <taxon>Magnoliopsida</taxon>
        <taxon>eudicotyledons</taxon>
        <taxon>Gunneridae</taxon>
        <taxon>Pentapetalae</taxon>
        <taxon>rosids</taxon>
        <taxon>fabids</taxon>
        <taxon>Fabales</taxon>
        <taxon>Fabaceae</taxon>
        <taxon>Papilionoideae</taxon>
        <taxon>50 kb inversion clade</taxon>
        <taxon>NPAAA clade</taxon>
        <taxon>indigoferoid/millettioid clade</taxon>
        <taxon>Phaseoleae</taxon>
        <taxon>Phaseolus</taxon>
    </lineage>
</organism>
<evidence type="ECO:0000256" key="5">
    <source>
        <dbReference type="ARBA" id="ARBA00022723"/>
    </source>
</evidence>
<dbReference type="InterPro" id="IPR001128">
    <property type="entry name" value="Cyt_P450"/>
</dbReference>
<dbReference type="GO" id="GO:0020037">
    <property type="term" value="F:heme binding"/>
    <property type="evidence" value="ECO:0007669"/>
    <property type="project" value="InterPro"/>
</dbReference>
<dbReference type="Proteomes" id="UP000000226">
    <property type="component" value="Chromosome 11"/>
</dbReference>
<dbReference type="GO" id="GO:0016020">
    <property type="term" value="C:membrane"/>
    <property type="evidence" value="ECO:0007669"/>
    <property type="project" value="UniProtKB-SubCell"/>
</dbReference>
<dbReference type="Gramene" id="ESW05213">
    <property type="protein sequence ID" value="ESW05213"/>
    <property type="gene ID" value="PHAVU_011G161400g"/>
</dbReference>
<evidence type="ECO:0000313" key="11">
    <source>
        <dbReference type="EMBL" id="ESW05213.1"/>
    </source>
</evidence>
<evidence type="ECO:0000256" key="4">
    <source>
        <dbReference type="ARBA" id="ARBA00022692"/>
    </source>
</evidence>
<evidence type="ECO:0000256" key="8">
    <source>
        <dbReference type="ARBA" id="ARBA00023004"/>
    </source>
</evidence>
<evidence type="ECO:0000256" key="6">
    <source>
        <dbReference type="ARBA" id="ARBA00022989"/>
    </source>
</evidence>
<keyword evidence="8" id="KW-0408">Iron</keyword>
<keyword evidence="4" id="KW-0812">Transmembrane</keyword>
<dbReference type="EMBL" id="CM002298">
    <property type="protein sequence ID" value="ESW05213.1"/>
    <property type="molecule type" value="Genomic_DNA"/>
</dbReference>
<keyword evidence="3" id="KW-0349">Heme</keyword>
<name>V7AK50_PHAVU</name>
<keyword evidence="12" id="KW-1185">Reference proteome</keyword>
<dbReference type="InterPro" id="IPR036396">
    <property type="entry name" value="Cyt_P450_sf"/>
</dbReference>
<dbReference type="Gene3D" id="1.10.630.10">
    <property type="entry name" value="Cytochrome P450"/>
    <property type="match status" value="2"/>
</dbReference>
<dbReference type="PRINTS" id="PR00463">
    <property type="entry name" value="EP450I"/>
</dbReference>
<evidence type="ECO:0000256" key="7">
    <source>
        <dbReference type="ARBA" id="ARBA00023002"/>
    </source>
</evidence>
<protein>
    <recommendedName>
        <fullName evidence="13">Cytochrome P450</fullName>
    </recommendedName>
</protein>
<evidence type="ECO:0000256" key="10">
    <source>
        <dbReference type="ARBA" id="ARBA00023136"/>
    </source>
</evidence>
<dbReference type="OMA" id="DIWGVAK"/>
<dbReference type="GO" id="GO:0005506">
    <property type="term" value="F:iron ion binding"/>
    <property type="evidence" value="ECO:0007669"/>
    <property type="project" value="InterPro"/>
</dbReference>
<evidence type="ECO:0000256" key="9">
    <source>
        <dbReference type="ARBA" id="ARBA00023033"/>
    </source>
</evidence>
<evidence type="ECO:0000313" key="12">
    <source>
        <dbReference type="Proteomes" id="UP000000226"/>
    </source>
</evidence>
<evidence type="ECO:0000256" key="2">
    <source>
        <dbReference type="ARBA" id="ARBA00010617"/>
    </source>
</evidence>
<dbReference type="PANTHER" id="PTHR24282">
    <property type="entry name" value="CYTOCHROME P450 FAMILY MEMBER"/>
    <property type="match status" value="1"/>
</dbReference>
<accession>V7AK50</accession>
<dbReference type="AlphaFoldDB" id="V7AK50"/>
<evidence type="ECO:0000256" key="3">
    <source>
        <dbReference type="ARBA" id="ARBA00022617"/>
    </source>
</evidence>
<evidence type="ECO:0000256" key="1">
    <source>
        <dbReference type="ARBA" id="ARBA00004167"/>
    </source>
</evidence>
<dbReference type="eggNOG" id="KOG0157">
    <property type="taxonomic scope" value="Eukaryota"/>
</dbReference>
<keyword evidence="7" id="KW-0560">Oxidoreductase</keyword>
<dbReference type="SUPFAM" id="SSF48264">
    <property type="entry name" value="Cytochrome P450"/>
    <property type="match status" value="1"/>
</dbReference>
<reference evidence="12" key="1">
    <citation type="journal article" date="2014" name="Nat. Genet.">
        <title>A reference genome for common bean and genome-wide analysis of dual domestications.</title>
        <authorList>
            <person name="Schmutz J."/>
            <person name="McClean P.E."/>
            <person name="Mamidi S."/>
            <person name="Wu G.A."/>
            <person name="Cannon S.B."/>
            <person name="Grimwood J."/>
            <person name="Jenkins J."/>
            <person name="Shu S."/>
            <person name="Song Q."/>
            <person name="Chavarro C."/>
            <person name="Torres-Torres M."/>
            <person name="Geffroy V."/>
            <person name="Moghaddam S.M."/>
            <person name="Gao D."/>
            <person name="Abernathy B."/>
            <person name="Barry K."/>
            <person name="Blair M."/>
            <person name="Brick M.A."/>
            <person name="Chovatia M."/>
            <person name="Gepts P."/>
            <person name="Goodstein D.M."/>
            <person name="Gonzales M."/>
            <person name="Hellsten U."/>
            <person name="Hyten D.L."/>
            <person name="Jia G."/>
            <person name="Kelly J.D."/>
            <person name="Kudrna D."/>
            <person name="Lee R."/>
            <person name="Richard M.M."/>
            <person name="Miklas P.N."/>
            <person name="Osorno J.M."/>
            <person name="Rodrigues J."/>
            <person name="Thareau V."/>
            <person name="Urrea C.A."/>
            <person name="Wang M."/>
            <person name="Yu Y."/>
            <person name="Zhang M."/>
            <person name="Wing R.A."/>
            <person name="Cregan P.B."/>
            <person name="Rokhsar D.S."/>
            <person name="Jackson S.A."/>
        </authorList>
    </citation>
    <scope>NUCLEOTIDE SEQUENCE [LARGE SCALE GENOMIC DNA]</scope>
    <source>
        <strain evidence="12">cv. G19833</strain>
    </source>
</reference>
<dbReference type="OrthoDB" id="1470350at2759"/>
<dbReference type="PANTHER" id="PTHR24282:SF255">
    <property type="entry name" value="CYTOCHROME P450 72A11-RELATED"/>
    <property type="match status" value="1"/>
</dbReference>
<dbReference type="InterPro" id="IPR002401">
    <property type="entry name" value="Cyt_P450_E_grp-I"/>
</dbReference>
<comment type="subcellular location">
    <subcellularLocation>
        <location evidence="1">Membrane</location>
        <topology evidence="1">Single-pass membrane protein</topology>
    </subcellularLocation>
</comment>
<sequence>MLPASSQSCNDVISVWMGMLSSNGKCEIDQHVSSHIPTPAKIKMRALDKEIKNSIQDIIEKREKAMRNEDLFGILLESNQIEIQGNGNSKSVGMRIEEVISEWKLFYTAGQETTSSLLVWTLIMLSKYPEWQARAREVKPKCYTLLTFDCTLQKDMELGNLSLPAGVNVTMPILLHHQDGDIWGVAKASKCQVSFYPVGWDLRIFFGQNFTRLEAKIVLSLLLQNFSFVLSLVYVHAPIVKLSLNPKQEVPLILQKL</sequence>
<dbReference type="GO" id="GO:0004497">
    <property type="term" value="F:monooxygenase activity"/>
    <property type="evidence" value="ECO:0007669"/>
    <property type="project" value="UniProtKB-KW"/>
</dbReference>
<dbReference type="InterPro" id="IPR050665">
    <property type="entry name" value="Cytochrome_P450_Monooxygen"/>
</dbReference>
<gene>
    <name evidence="11" type="ORF">PHAVU_011G161400g</name>
</gene>
<keyword evidence="6" id="KW-1133">Transmembrane helix</keyword>
<proteinExistence type="inferred from homology"/>
<comment type="similarity">
    <text evidence="2">Belongs to the cytochrome P450 family.</text>
</comment>